<dbReference type="AlphaFoldDB" id="A0A542Y2L3"/>
<proteinExistence type="predicted"/>
<dbReference type="OrthoDB" id="506201at2"/>
<dbReference type="PANTHER" id="PTHR12526">
    <property type="entry name" value="GLYCOSYLTRANSFERASE"/>
    <property type="match status" value="1"/>
</dbReference>
<name>A0A542Y2L3_9MICO</name>
<dbReference type="Pfam" id="PF00534">
    <property type="entry name" value="Glycos_transf_1"/>
    <property type="match status" value="1"/>
</dbReference>
<evidence type="ECO:0000313" key="6">
    <source>
        <dbReference type="Proteomes" id="UP000319094"/>
    </source>
</evidence>
<reference evidence="5 6" key="1">
    <citation type="submission" date="2019-06" db="EMBL/GenBank/DDBJ databases">
        <title>Sequencing the genomes of 1000 actinobacteria strains.</title>
        <authorList>
            <person name="Klenk H.-P."/>
        </authorList>
    </citation>
    <scope>NUCLEOTIDE SEQUENCE [LARGE SCALE GENOMIC DNA]</scope>
    <source>
        <strain evidence="5 6">DSM 8803</strain>
    </source>
</reference>
<keyword evidence="1" id="KW-0328">Glycosyltransferase</keyword>
<dbReference type="InterPro" id="IPR001296">
    <property type="entry name" value="Glyco_trans_1"/>
</dbReference>
<accession>A0A542Y2L3</accession>
<gene>
    <name evidence="5" type="ORF">FB468_0259</name>
</gene>
<organism evidence="5 6">
    <name type="scientific">Leucobacter komagatae</name>
    <dbReference type="NCBI Taxonomy" id="55969"/>
    <lineage>
        <taxon>Bacteria</taxon>
        <taxon>Bacillati</taxon>
        <taxon>Actinomycetota</taxon>
        <taxon>Actinomycetes</taxon>
        <taxon>Micrococcales</taxon>
        <taxon>Microbacteriaceae</taxon>
        <taxon>Leucobacter</taxon>
    </lineage>
</organism>
<dbReference type="PANTHER" id="PTHR12526:SF629">
    <property type="entry name" value="TEICHURONIC ACID BIOSYNTHESIS GLYCOSYLTRANSFERASE TUAH-RELATED"/>
    <property type="match status" value="1"/>
</dbReference>
<protein>
    <submittedName>
        <fullName evidence="5">Poly(Glycerol-phosphate) alpha-glucosyltransferase</fullName>
    </submittedName>
</protein>
<dbReference type="GO" id="GO:0016757">
    <property type="term" value="F:glycosyltransferase activity"/>
    <property type="evidence" value="ECO:0007669"/>
    <property type="project" value="UniProtKB-KW"/>
</dbReference>
<feature type="domain" description="Glycosyl transferase family 1" evidence="4">
    <location>
        <begin position="303"/>
        <end position="449"/>
    </location>
</feature>
<evidence type="ECO:0000259" key="4">
    <source>
        <dbReference type="Pfam" id="PF00534"/>
    </source>
</evidence>
<keyword evidence="6" id="KW-1185">Reference proteome</keyword>
<feature type="region of interest" description="Disordered" evidence="3">
    <location>
        <begin position="279"/>
        <end position="300"/>
    </location>
</feature>
<feature type="compositionally biased region" description="Low complexity" evidence="3">
    <location>
        <begin position="279"/>
        <end position="290"/>
    </location>
</feature>
<evidence type="ECO:0000256" key="3">
    <source>
        <dbReference type="SAM" id="MobiDB-lite"/>
    </source>
</evidence>
<evidence type="ECO:0000313" key="5">
    <source>
        <dbReference type="EMBL" id="TQL42273.1"/>
    </source>
</evidence>
<evidence type="ECO:0000256" key="2">
    <source>
        <dbReference type="ARBA" id="ARBA00022679"/>
    </source>
</evidence>
<dbReference type="Proteomes" id="UP000319094">
    <property type="component" value="Unassembled WGS sequence"/>
</dbReference>
<comment type="caution">
    <text evidence="5">The sequence shown here is derived from an EMBL/GenBank/DDBJ whole genome shotgun (WGS) entry which is preliminary data.</text>
</comment>
<dbReference type="SUPFAM" id="SSF53756">
    <property type="entry name" value="UDP-Glycosyltransferase/glycogen phosphorylase"/>
    <property type="match status" value="1"/>
</dbReference>
<dbReference type="EMBL" id="VFON01000001">
    <property type="protein sequence ID" value="TQL42273.1"/>
    <property type="molecule type" value="Genomic_DNA"/>
</dbReference>
<dbReference type="Gene3D" id="3.40.50.2000">
    <property type="entry name" value="Glycogen Phosphorylase B"/>
    <property type="match status" value="3"/>
</dbReference>
<keyword evidence="2 5" id="KW-0808">Transferase</keyword>
<evidence type="ECO:0000256" key="1">
    <source>
        <dbReference type="ARBA" id="ARBA00022676"/>
    </source>
</evidence>
<dbReference type="RefSeq" id="WP_141885751.1">
    <property type="nucleotide sequence ID" value="NZ_BAAAUY010000015.1"/>
</dbReference>
<sequence>MPKQPLRVLSLSWAIPEHIGGMTSAMLDRSAMLAEAGYACETMLFVPTQRREHDRERLAAEGRLPAAGPLTNLWDILAVADTPRPPARGLRFTDAALGRETTPWADGGAVRMRTRWADDGTTALQVDHYRPDGSLLAVDRRDGPAVAGSPSRRVTLFDRSGTPVRAWRSIWSLYAFALDAHLGNDQAVLFYDSKVTSRFAPRYRRDGVASVHVIHNRHLGHAQPRPFGVLSATRSEVIRDLEAFERVVCSTSAQRDDLRSLLGSGPAVSVIPPAIAGGATTAGELPGRQAPRARKRRPAHGVVLSSLEPRKRLDHIVRAVAIARETHPEITLDIFGTGEGELELRALVSELGLDGVVELRGYAADARQRFAEASWTALSSTHEGFGMAVAQAMADGCVPFAYDIAYDIAYGPAELLSEIPGCLVAQEDPRALAARLTAFLARPEAECERVRAATAREAERFRPEVIAAKWRELLAGLEVDLAAGQITAERREAKPLSLRVCRRPHSIAIEAEFGLSRSRELPASVMLGIAAAKPAIEWRRAARVRRLPGTRYRATVTLPAADFPVACDRAGSGGVDIVAVLGGEGQPRTVIAEDVRLSPYPATVFGVRGARRWVAALRRRLPGARD</sequence>